<evidence type="ECO:0000313" key="3">
    <source>
        <dbReference type="Proteomes" id="UP001164929"/>
    </source>
</evidence>
<gene>
    <name evidence="2" type="ORF">NC653_033310</name>
</gene>
<protein>
    <submittedName>
        <fullName evidence="2">Uncharacterized protein</fullName>
    </submittedName>
</protein>
<dbReference type="EMBL" id="JAQIZT010000014">
    <property type="protein sequence ID" value="KAJ6972936.1"/>
    <property type="molecule type" value="Genomic_DNA"/>
</dbReference>
<keyword evidence="1" id="KW-0472">Membrane</keyword>
<accession>A0AAD6PZ45</accession>
<dbReference type="Proteomes" id="UP001164929">
    <property type="component" value="Chromosome 14"/>
</dbReference>
<name>A0AAD6PZ45_9ROSI</name>
<comment type="caution">
    <text evidence="2">The sequence shown here is derived from an EMBL/GenBank/DDBJ whole genome shotgun (WGS) entry which is preliminary data.</text>
</comment>
<organism evidence="2 3">
    <name type="scientific">Populus alba x Populus x berolinensis</name>
    <dbReference type="NCBI Taxonomy" id="444605"/>
    <lineage>
        <taxon>Eukaryota</taxon>
        <taxon>Viridiplantae</taxon>
        <taxon>Streptophyta</taxon>
        <taxon>Embryophyta</taxon>
        <taxon>Tracheophyta</taxon>
        <taxon>Spermatophyta</taxon>
        <taxon>Magnoliopsida</taxon>
        <taxon>eudicotyledons</taxon>
        <taxon>Gunneridae</taxon>
        <taxon>Pentapetalae</taxon>
        <taxon>rosids</taxon>
        <taxon>fabids</taxon>
        <taxon>Malpighiales</taxon>
        <taxon>Salicaceae</taxon>
        <taxon>Saliceae</taxon>
        <taxon>Populus</taxon>
    </lineage>
</organism>
<sequence length="48" mass="5872">MDSCATFYCGFKFWWLRGKLFTIFHPVFFLQFTAFPFLSFCTRKCLRD</sequence>
<proteinExistence type="predicted"/>
<keyword evidence="1" id="KW-1133">Transmembrane helix</keyword>
<evidence type="ECO:0000313" key="2">
    <source>
        <dbReference type="EMBL" id="KAJ6972936.1"/>
    </source>
</evidence>
<dbReference type="AlphaFoldDB" id="A0AAD6PZ45"/>
<reference evidence="2" key="1">
    <citation type="journal article" date="2023" name="Mol. Ecol. Resour.">
        <title>Chromosome-level genome assembly of a triploid poplar Populus alba 'Berolinensis'.</title>
        <authorList>
            <person name="Chen S."/>
            <person name="Yu Y."/>
            <person name="Wang X."/>
            <person name="Wang S."/>
            <person name="Zhang T."/>
            <person name="Zhou Y."/>
            <person name="He R."/>
            <person name="Meng N."/>
            <person name="Wang Y."/>
            <person name="Liu W."/>
            <person name="Liu Z."/>
            <person name="Liu J."/>
            <person name="Guo Q."/>
            <person name="Huang H."/>
            <person name="Sederoff R.R."/>
            <person name="Wang G."/>
            <person name="Qu G."/>
            <person name="Chen S."/>
        </authorList>
    </citation>
    <scope>NUCLEOTIDE SEQUENCE</scope>
    <source>
        <strain evidence="2">SC-2020</strain>
    </source>
</reference>
<feature type="transmembrane region" description="Helical" evidence="1">
    <location>
        <begin position="20"/>
        <end position="41"/>
    </location>
</feature>
<keyword evidence="1" id="KW-0812">Transmembrane</keyword>
<evidence type="ECO:0000256" key="1">
    <source>
        <dbReference type="SAM" id="Phobius"/>
    </source>
</evidence>
<keyword evidence="3" id="KW-1185">Reference proteome</keyword>